<dbReference type="Gene3D" id="1.20.1250.20">
    <property type="entry name" value="MFS general substrate transporter like domains"/>
    <property type="match status" value="2"/>
</dbReference>
<dbReference type="WBParaSite" id="jg17787">
    <property type="protein sequence ID" value="jg17787"/>
    <property type="gene ID" value="jg17787"/>
</dbReference>
<dbReference type="GO" id="GO:0022857">
    <property type="term" value="F:transmembrane transporter activity"/>
    <property type="evidence" value="ECO:0007669"/>
    <property type="project" value="InterPro"/>
</dbReference>
<proteinExistence type="predicted"/>
<evidence type="ECO:0000313" key="3">
    <source>
        <dbReference type="WBParaSite" id="jg17787"/>
    </source>
</evidence>
<feature type="transmembrane region" description="Helical" evidence="1">
    <location>
        <begin position="125"/>
        <end position="145"/>
    </location>
</feature>
<reference evidence="3" key="1">
    <citation type="submission" date="2022-11" db="UniProtKB">
        <authorList>
            <consortium name="WormBaseParasite"/>
        </authorList>
    </citation>
    <scope>IDENTIFICATION</scope>
</reference>
<feature type="transmembrane region" description="Helical" evidence="1">
    <location>
        <begin position="185"/>
        <end position="205"/>
    </location>
</feature>
<feature type="transmembrane region" description="Helical" evidence="1">
    <location>
        <begin position="28"/>
        <end position="50"/>
    </location>
</feature>
<keyword evidence="1" id="KW-1133">Transmembrane helix</keyword>
<dbReference type="SUPFAM" id="SSF103473">
    <property type="entry name" value="MFS general substrate transporter"/>
    <property type="match status" value="1"/>
</dbReference>
<feature type="transmembrane region" description="Helical" evidence="1">
    <location>
        <begin position="151"/>
        <end position="173"/>
    </location>
</feature>
<feature type="transmembrane region" description="Helical" evidence="1">
    <location>
        <begin position="363"/>
        <end position="384"/>
    </location>
</feature>
<keyword evidence="1" id="KW-0472">Membrane</keyword>
<evidence type="ECO:0000313" key="2">
    <source>
        <dbReference type="Proteomes" id="UP000887574"/>
    </source>
</evidence>
<dbReference type="Proteomes" id="UP000887574">
    <property type="component" value="Unplaced"/>
</dbReference>
<dbReference type="Pfam" id="PF07690">
    <property type="entry name" value="MFS_1"/>
    <property type="match status" value="1"/>
</dbReference>
<dbReference type="InterPro" id="IPR036259">
    <property type="entry name" value="MFS_trans_sf"/>
</dbReference>
<dbReference type="PANTHER" id="PTHR45757">
    <property type="entry name" value="PROTEIN CBG23364-RELATED"/>
    <property type="match status" value="1"/>
</dbReference>
<organism evidence="2 3">
    <name type="scientific">Ditylenchus dipsaci</name>
    <dbReference type="NCBI Taxonomy" id="166011"/>
    <lineage>
        <taxon>Eukaryota</taxon>
        <taxon>Metazoa</taxon>
        <taxon>Ecdysozoa</taxon>
        <taxon>Nematoda</taxon>
        <taxon>Chromadorea</taxon>
        <taxon>Rhabditida</taxon>
        <taxon>Tylenchina</taxon>
        <taxon>Tylenchomorpha</taxon>
        <taxon>Sphaerularioidea</taxon>
        <taxon>Anguinidae</taxon>
        <taxon>Anguininae</taxon>
        <taxon>Ditylenchus</taxon>
    </lineage>
</organism>
<feature type="transmembrane region" description="Helical" evidence="1">
    <location>
        <begin position="217"/>
        <end position="236"/>
    </location>
</feature>
<accession>A0A915DAD6</accession>
<dbReference type="InterPro" id="IPR011701">
    <property type="entry name" value="MFS"/>
</dbReference>
<keyword evidence="1" id="KW-0812">Transmembrane</keyword>
<dbReference type="AlphaFoldDB" id="A0A915DAD6"/>
<name>A0A915DAD6_9BILA</name>
<feature type="transmembrane region" description="Helical" evidence="1">
    <location>
        <begin position="433"/>
        <end position="449"/>
    </location>
</feature>
<sequence length="491" mass="55377">MAEAAEKGLLPFKRDFSPSKITTFGNRYRYFILGLGWLCLTSISSNMIALNFTLICMSPPVVVSNNGLAATNNNDSAQLFSPLTPNANFVPSLPKYHQLRYSPTQQGTKLPLCGPWLYTRYGARYVLFGAGLLSAVATALIPLAAVNGLNYFLVLRFLQGIAYSADFAAMGVLCSRWASLKQNALFISVLTCYSALSTAVTNPIAGLICESNYGWPMVYYGHAVVCVVLFMFWLYFYNDHPRVNRFVSDVELEKINRNKTHAHINMDKFIPYKAILSILRMYLLMYQPSYFKYVLNYSIEQTGFLGALPSLSHMPLKFFFGWASDKIKCWPERKKLIIFNSVAVCLPGVCYAVVGFMPDDKPMLVVMLFTLIHMLFSTAGGGFYKCGTLCARQYSQFIIANIQFVKCLTLFVGPALMAIFVSDETDKTQWRNIFISLAVMLFFANILFCREATDVPAKFTEITAESWKRKKLEKKSTAKSRLEQKSLIRDN</sequence>
<dbReference type="PANTHER" id="PTHR45757:SF17">
    <property type="entry name" value="MAJOR FACILITATOR SUPERFAMILY (MFS) PROFILE DOMAIN-CONTAINING PROTEIN"/>
    <property type="match status" value="1"/>
</dbReference>
<protein>
    <submittedName>
        <fullName evidence="3">Major facilitator superfamily (MFS) profile domain-containing protein</fullName>
    </submittedName>
</protein>
<feature type="transmembrane region" description="Helical" evidence="1">
    <location>
        <begin position="396"/>
        <end position="421"/>
    </location>
</feature>
<keyword evidence="2" id="KW-1185">Reference proteome</keyword>
<feature type="transmembrane region" description="Helical" evidence="1">
    <location>
        <begin position="336"/>
        <end position="357"/>
    </location>
</feature>
<dbReference type="GO" id="GO:0016020">
    <property type="term" value="C:membrane"/>
    <property type="evidence" value="ECO:0007669"/>
    <property type="project" value="TreeGrafter"/>
</dbReference>
<evidence type="ECO:0000256" key="1">
    <source>
        <dbReference type="SAM" id="Phobius"/>
    </source>
</evidence>